<dbReference type="EMBL" id="JAHXRI010000007">
    <property type="protein sequence ID" value="MBZ1350961.1"/>
    <property type="molecule type" value="Genomic_DNA"/>
</dbReference>
<gene>
    <name evidence="1" type="ORF">KZZ10_09925</name>
</gene>
<keyword evidence="1" id="KW-0808">Transferase</keyword>
<dbReference type="AlphaFoldDB" id="A0A953T4W5"/>
<sequence>MMQPLEGVKVLDFSTLLPGPMCTLLLADAGADVIKIERASGDDMRDYEPKVGPDSVNFCLLNRGKKSIVADLKDSATRAKIERLIAEADVIVEQFRPGVMDRLGLGYEAAKAINPRIIYCSITGFGQHGPYAQVAAHDMNYQSRTGMVGLGGDKAGAPFVPPVLTADLAAGAYPAVMNILLGLRSRDQNGTGCHLDVSMSDNLFPLMYWGLGAGWAAGQWPRPGDELVTGGSPRYQIYQTADNKYLAAAPLEDKFWNNFLNILGATELEHIDNPALVKASVAKIIAQQPAAYWLEKFEGKDTCVTEVIGLEQAVSDPHFNVRGVFKRGLIAASGQRMPALPTPISAVFLSENPDNTSPKLGAHTQEVLK</sequence>
<dbReference type="SUPFAM" id="SSF89796">
    <property type="entry name" value="CoA-transferase family III (CaiB/BaiF)"/>
    <property type="match status" value="1"/>
</dbReference>
<dbReference type="InterPro" id="IPR050509">
    <property type="entry name" value="CoA-transferase_III"/>
</dbReference>
<evidence type="ECO:0000313" key="1">
    <source>
        <dbReference type="EMBL" id="MBZ1350961.1"/>
    </source>
</evidence>
<dbReference type="RefSeq" id="WP_259661363.1">
    <property type="nucleotide sequence ID" value="NZ_JAHXRI010000007.1"/>
</dbReference>
<proteinExistence type="predicted"/>
<name>A0A953T4W5_9BURK</name>
<evidence type="ECO:0000313" key="2">
    <source>
        <dbReference type="Proteomes" id="UP000739565"/>
    </source>
</evidence>
<dbReference type="InterPro" id="IPR044855">
    <property type="entry name" value="CoA-Trfase_III_dom3_sf"/>
</dbReference>
<dbReference type="PANTHER" id="PTHR48228:SF5">
    <property type="entry name" value="ALPHA-METHYLACYL-COA RACEMASE"/>
    <property type="match status" value="1"/>
</dbReference>
<keyword evidence="2" id="KW-1185">Reference proteome</keyword>
<organism evidence="1 2">
    <name type="scientific">Zwartia hollandica</name>
    <dbReference type="NCBI Taxonomy" id="324606"/>
    <lineage>
        <taxon>Bacteria</taxon>
        <taxon>Pseudomonadati</taxon>
        <taxon>Pseudomonadota</taxon>
        <taxon>Betaproteobacteria</taxon>
        <taxon>Burkholderiales</taxon>
        <taxon>Alcaligenaceae</taxon>
        <taxon>Zwartia</taxon>
    </lineage>
</organism>
<dbReference type="Pfam" id="PF02515">
    <property type="entry name" value="CoA_transf_3"/>
    <property type="match status" value="1"/>
</dbReference>
<reference evidence="1" key="1">
    <citation type="submission" date="2021-07" db="EMBL/GenBank/DDBJ databases">
        <title>New genus and species of the family Alcaligenaceae.</title>
        <authorList>
            <person name="Hahn M.W."/>
        </authorList>
    </citation>
    <scope>NUCLEOTIDE SEQUENCE</scope>
    <source>
        <strain evidence="1">LF4-65</strain>
    </source>
</reference>
<dbReference type="InterPro" id="IPR003673">
    <property type="entry name" value="CoA-Trfase_fam_III"/>
</dbReference>
<dbReference type="InterPro" id="IPR023606">
    <property type="entry name" value="CoA-Trfase_III_dom_1_sf"/>
</dbReference>
<dbReference type="Gene3D" id="3.40.50.10540">
    <property type="entry name" value="Crotonobetainyl-coa:carnitine coa-transferase, domain 1"/>
    <property type="match status" value="1"/>
</dbReference>
<protein>
    <submittedName>
        <fullName evidence="1">CoA transferase</fullName>
    </submittedName>
</protein>
<accession>A0A953T4W5</accession>
<dbReference type="Proteomes" id="UP000739565">
    <property type="component" value="Unassembled WGS sequence"/>
</dbReference>
<dbReference type="PANTHER" id="PTHR48228">
    <property type="entry name" value="SUCCINYL-COA--D-CITRAMALATE COA-TRANSFERASE"/>
    <property type="match status" value="1"/>
</dbReference>
<dbReference type="Gene3D" id="3.30.1540.10">
    <property type="entry name" value="formyl-coa transferase, domain 3"/>
    <property type="match status" value="1"/>
</dbReference>
<comment type="caution">
    <text evidence="1">The sequence shown here is derived from an EMBL/GenBank/DDBJ whole genome shotgun (WGS) entry which is preliminary data.</text>
</comment>
<dbReference type="GO" id="GO:0016740">
    <property type="term" value="F:transferase activity"/>
    <property type="evidence" value="ECO:0007669"/>
    <property type="project" value="UniProtKB-KW"/>
</dbReference>